<sequence length="237" mass="24860">MPKKSSPKVPAEPASGGTAALLSGPVPLPSTSSSALPASASPSMPLASSMITTGPLSTASPGRGNGANNSSGALSPQALWQRMQLDLLQLDRSHQAAAGTIPKLQRVRQQLDTMAPPPPPSLSKRGATSLTSVDSPSDRQITLANDLADIYEQGISQAQHEKSLVQGLLGTLKSLQAALGQPMPGSKETLVADVAAKTSKPKDRNEEWILAVVTHYYTDKHRYQVEDVVKDESGKKP</sequence>
<dbReference type="Gene3D" id="2.30.30.140">
    <property type="match status" value="1"/>
</dbReference>
<feature type="region of interest" description="Disordered" evidence="1">
    <location>
        <begin position="112"/>
        <end position="135"/>
    </location>
</feature>
<gene>
    <name evidence="3" type="ORF">H4R34_006083</name>
</gene>
<keyword evidence="4" id="KW-1185">Reference proteome</keyword>
<dbReference type="InterPro" id="IPR047288">
    <property type="entry name" value="Tudor_SGF29_rpt1"/>
</dbReference>
<proteinExistence type="predicted"/>
<reference evidence="3" key="1">
    <citation type="submission" date="2022-07" db="EMBL/GenBank/DDBJ databases">
        <title>Phylogenomic reconstructions and comparative analyses of Kickxellomycotina fungi.</title>
        <authorList>
            <person name="Reynolds N.K."/>
            <person name="Stajich J.E."/>
            <person name="Barry K."/>
            <person name="Grigoriev I.V."/>
            <person name="Crous P."/>
            <person name="Smith M.E."/>
        </authorList>
    </citation>
    <scope>NUCLEOTIDE SEQUENCE</scope>
    <source>
        <strain evidence="3">RSA 567</strain>
    </source>
</reference>
<feature type="compositionally biased region" description="Low complexity" evidence="1">
    <location>
        <begin position="29"/>
        <end position="49"/>
    </location>
</feature>
<dbReference type="PROSITE" id="PS51518">
    <property type="entry name" value="SGF29_C"/>
    <property type="match status" value="1"/>
</dbReference>
<evidence type="ECO:0000256" key="1">
    <source>
        <dbReference type="SAM" id="MobiDB-lite"/>
    </source>
</evidence>
<dbReference type="OrthoDB" id="10265994at2759"/>
<evidence type="ECO:0000313" key="4">
    <source>
        <dbReference type="Proteomes" id="UP001151582"/>
    </source>
</evidence>
<feature type="domain" description="SGF29 C-terminal" evidence="2">
    <location>
        <begin position="184"/>
        <end position="237"/>
    </location>
</feature>
<dbReference type="CDD" id="cd20393">
    <property type="entry name" value="Tudor_SGF29_rpt1"/>
    <property type="match status" value="1"/>
</dbReference>
<dbReference type="AlphaFoldDB" id="A0A9W8E5I0"/>
<dbReference type="EMBL" id="JANBQB010001816">
    <property type="protein sequence ID" value="KAJ1970347.1"/>
    <property type="molecule type" value="Genomic_DNA"/>
</dbReference>
<accession>A0A9W8E5I0</accession>
<name>A0A9W8E5I0_9FUNG</name>
<dbReference type="Pfam" id="PF07039">
    <property type="entry name" value="SGF29_Tudor"/>
    <property type="match status" value="1"/>
</dbReference>
<dbReference type="Proteomes" id="UP001151582">
    <property type="component" value="Unassembled WGS sequence"/>
</dbReference>
<feature type="compositionally biased region" description="Polar residues" evidence="1">
    <location>
        <begin position="126"/>
        <end position="135"/>
    </location>
</feature>
<comment type="caution">
    <text evidence="3">The sequence shown here is derived from an EMBL/GenBank/DDBJ whole genome shotgun (WGS) entry which is preliminary data.</text>
</comment>
<dbReference type="InterPro" id="IPR010750">
    <property type="entry name" value="SGF29_tudor-like_dom"/>
</dbReference>
<evidence type="ECO:0000313" key="3">
    <source>
        <dbReference type="EMBL" id="KAJ1970347.1"/>
    </source>
</evidence>
<evidence type="ECO:0000259" key="2">
    <source>
        <dbReference type="PROSITE" id="PS51518"/>
    </source>
</evidence>
<protein>
    <recommendedName>
        <fullName evidence="2">SGF29 C-terminal domain-containing protein</fullName>
    </recommendedName>
</protein>
<feature type="non-terminal residue" evidence="3">
    <location>
        <position position="1"/>
    </location>
</feature>
<organism evidence="3 4">
    <name type="scientific">Dimargaris verticillata</name>
    <dbReference type="NCBI Taxonomy" id="2761393"/>
    <lineage>
        <taxon>Eukaryota</taxon>
        <taxon>Fungi</taxon>
        <taxon>Fungi incertae sedis</taxon>
        <taxon>Zoopagomycota</taxon>
        <taxon>Kickxellomycotina</taxon>
        <taxon>Dimargaritomycetes</taxon>
        <taxon>Dimargaritales</taxon>
        <taxon>Dimargaritaceae</taxon>
        <taxon>Dimargaris</taxon>
    </lineage>
</organism>
<feature type="compositionally biased region" description="Low complexity" evidence="1">
    <location>
        <begin position="59"/>
        <end position="73"/>
    </location>
</feature>
<feature type="region of interest" description="Disordered" evidence="1">
    <location>
        <begin position="1"/>
        <end position="75"/>
    </location>
</feature>